<dbReference type="RefSeq" id="WP_045230711.1">
    <property type="nucleotide sequence ID" value="NZ_BBJU01000015.1"/>
</dbReference>
<dbReference type="InterPro" id="IPR015943">
    <property type="entry name" value="WD40/YVTN_repeat-like_dom_sf"/>
</dbReference>
<evidence type="ECO:0000313" key="3">
    <source>
        <dbReference type="EMBL" id="GAK71151.1"/>
    </source>
</evidence>
<dbReference type="eggNOG" id="COG4222">
    <property type="taxonomic scope" value="Bacteria"/>
</dbReference>
<dbReference type="PANTHER" id="PTHR46928">
    <property type="entry name" value="MESENCHYME-SPECIFIC CELL SURFACE GLYCOPROTEIN"/>
    <property type="match status" value="1"/>
</dbReference>
<keyword evidence="1" id="KW-0732">Signal</keyword>
<evidence type="ECO:0000256" key="1">
    <source>
        <dbReference type="SAM" id="SignalP"/>
    </source>
</evidence>
<evidence type="ECO:0000259" key="2">
    <source>
        <dbReference type="Pfam" id="PF13449"/>
    </source>
</evidence>
<evidence type="ECO:0000313" key="4">
    <source>
        <dbReference type="Proteomes" id="UP000028701"/>
    </source>
</evidence>
<dbReference type="InterPro" id="IPR027372">
    <property type="entry name" value="Phytase-like_dom"/>
</dbReference>
<dbReference type="OrthoDB" id="9803927at2"/>
<sequence length="732" mass="77866">MTFRFSSAALTAALCASVAFPAVAEPVFNRIAFFAVALNLPSDKDEKTVTSAEIITASEDGNTLVYSDSPLGGIGFIDIKDAKAPKALGALMMDGEPTSVIASGSKVLAGVNTSESFVKPSGKLVTVDIATKTIEASCELGGQPDSVAVSPDKSFVAIAIENERDEKVNDGALPQMPAGFLVTIGLKDGAADCSTLKKIDVTGLAEISPEDPEPEFVSINTNGEIALTLQENNHIVIIDGKSGKVTNHFSAGTVDLDGIDAKSDGQLKFTDSQKARKREPDAVKWLDNNRIVIANEGDWEGGSRGFTIFDKNGKPVYEAGASLERAVAAIGHYPEKRSKSKGIEPEGLETATFGNDKYFFVLAERASVVGVYKDTGAEPELKQLLPSGISPEGAVAIPSRNLLVTANEADLVEDGGARSHVMIYERAEGQAAYPQLTSATVDGAPIGWGALSGLVGDSDKDGILYAISDSVYGNQPSIYTIDATQKPALITSVLRVKRDGMTAQKLDMEGITLDGKGGFWVASEGNSEKLVPHALYNINAKGEIKAEIALPKELLEGETRFGFEGITLIGKGDDATLWMAVQREWGNDEKGTVKLVSYNLKSKEWGAVHYPLDKTKDGWVGLSEITAHGDKVYIVERDNQIGEKAKIKKLYSVAIADLKPGKIGGALPLVKKTETHDFLPDLKAQTNGYVVDKLEGFAFDKSGKAFAVTDNDGVDDSSGETLFFSVDMKATH</sequence>
<gene>
    <name evidence="3" type="ORF">RRU01S_15_00760</name>
</gene>
<dbReference type="AlphaFoldDB" id="A0A081CWV5"/>
<dbReference type="InterPro" id="IPR011048">
    <property type="entry name" value="Haem_d1_sf"/>
</dbReference>
<reference evidence="3 4" key="1">
    <citation type="submission" date="2014-08" db="EMBL/GenBank/DDBJ databases">
        <title>Whole genome shotgun sequence of Rhizobium rubi NBRC 13261.</title>
        <authorList>
            <person name="Katano-Makiyama Y."/>
            <person name="Hosoyama A."/>
            <person name="Hashimoto M."/>
            <person name="Hosoyama Y."/>
            <person name="Noguchi M."/>
            <person name="Tsuchikane K."/>
            <person name="Uohara A."/>
            <person name="Ohji S."/>
            <person name="Ichikawa N."/>
            <person name="Kimura A."/>
            <person name="Yamazoe A."/>
            <person name="Fujita N."/>
        </authorList>
    </citation>
    <scope>NUCLEOTIDE SEQUENCE [LARGE SCALE GENOMIC DNA]</scope>
    <source>
        <strain evidence="3 4">NBRC 13261</strain>
    </source>
</reference>
<name>A0A081CWV5_9HYPH</name>
<dbReference type="SUPFAM" id="SSF51004">
    <property type="entry name" value="C-terminal (heme d1) domain of cytochrome cd1-nitrite reductase"/>
    <property type="match status" value="1"/>
</dbReference>
<feature type="domain" description="Phytase-like" evidence="2">
    <location>
        <begin position="447"/>
        <end position="712"/>
    </location>
</feature>
<dbReference type="Pfam" id="PF13449">
    <property type="entry name" value="Phytase-like"/>
    <property type="match status" value="1"/>
</dbReference>
<dbReference type="Proteomes" id="UP000028701">
    <property type="component" value="Unassembled WGS sequence"/>
</dbReference>
<accession>A0A081CWV5</accession>
<comment type="caution">
    <text evidence="3">The sequence shown here is derived from an EMBL/GenBank/DDBJ whole genome shotgun (WGS) entry which is preliminary data.</text>
</comment>
<dbReference type="SUPFAM" id="SSF75011">
    <property type="entry name" value="3-carboxy-cis,cis-mucoante lactonizing enzyme"/>
    <property type="match status" value="1"/>
</dbReference>
<feature type="chain" id="PRO_5001756225" description="Phytase-like domain-containing protein" evidence="1">
    <location>
        <begin position="25"/>
        <end position="732"/>
    </location>
</feature>
<organism evidence="3 4">
    <name type="scientific">Agrobacterium rubi TR3 = NBRC 13261</name>
    <dbReference type="NCBI Taxonomy" id="1368415"/>
    <lineage>
        <taxon>Bacteria</taxon>
        <taxon>Pseudomonadati</taxon>
        <taxon>Pseudomonadota</taxon>
        <taxon>Alphaproteobacteria</taxon>
        <taxon>Hyphomicrobiales</taxon>
        <taxon>Rhizobiaceae</taxon>
        <taxon>Rhizobium/Agrobacterium group</taxon>
        <taxon>Agrobacterium</taxon>
    </lineage>
</organism>
<dbReference type="InterPro" id="IPR052956">
    <property type="entry name" value="Mesenchyme-surface_protein"/>
</dbReference>
<dbReference type="Gene3D" id="2.130.10.10">
    <property type="entry name" value="YVTN repeat-like/Quinoprotein amine dehydrogenase"/>
    <property type="match status" value="1"/>
</dbReference>
<feature type="signal peptide" evidence="1">
    <location>
        <begin position="1"/>
        <end position="24"/>
    </location>
</feature>
<protein>
    <recommendedName>
        <fullName evidence="2">Phytase-like domain-containing protein</fullName>
    </recommendedName>
</protein>
<dbReference type="PANTHER" id="PTHR46928:SF1">
    <property type="entry name" value="MESENCHYME-SPECIFIC CELL SURFACE GLYCOPROTEIN"/>
    <property type="match status" value="1"/>
</dbReference>
<dbReference type="EMBL" id="BBJU01000015">
    <property type="protein sequence ID" value="GAK71151.1"/>
    <property type="molecule type" value="Genomic_DNA"/>
</dbReference>
<proteinExistence type="predicted"/>